<name>A0A7M1XI39_9SPIR</name>
<proteinExistence type="predicted"/>
<gene>
    <name evidence="2" type="ORF">DYE49_01335</name>
</gene>
<reference evidence="2 3" key="1">
    <citation type="submission" date="2018-08" db="EMBL/GenBank/DDBJ databases">
        <title>The first complete genome of Treponema rectale (CHPAT), a commensal spirochete of the bovine rectum.</title>
        <authorList>
            <person name="Staton G.J."/>
            <person name="Clegg S.R."/>
            <person name="Carter S.D."/>
            <person name="Radford A.D."/>
            <person name="Darby A."/>
            <person name="Hall N."/>
            <person name="Birtles R.J."/>
            <person name="Evans N.J."/>
        </authorList>
    </citation>
    <scope>NUCLEOTIDE SEQUENCE [LARGE SCALE GENOMIC DNA]</scope>
    <source>
        <strain evidence="2 3">CHPA</strain>
    </source>
</reference>
<dbReference type="AlphaFoldDB" id="A0A7M1XI39"/>
<evidence type="ECO:0000313" key="2">
    <source>
        <dbReference type="EMBL" id="QOS39166.1"/>
    </source>
</evidence>
<dbReference type="EMBL" id="CP031517">
    <property type="protein sequence ID" value="QOS39166.1"/>
    <property type="molecule type" value="Genomic_DNA"/>
</dbReference>
<feature type="transmembrane region" description="Helical" evidence="1">
    <location>
        <begin position="66"/>
        <end position="93"/>
    </location>
</feature>
<evidence type="ECO:0000256" key="1">
    <source>
        <dbReference type="SAM" id="Phobius"/>
    </source>
</evidence>
<keyword evidence="1" id="KW-1133">Transmembrane helix</keyword>
<feature type="transmembrane region" description="Helical" evidence="1">
    <location>
        <begin position="7"/>
        <end position="26"/>
    </location>
</feature>
<evidence type="ECO:0000313" key="3">
    <source>
        <dbReference type="Proteomes" id="UP000593591"/>
    </source>
</evidence>
<feature type="transmembrane region" description="Helical" evidence="1">
    <location>
        <begin position="130"/>
        <end position="152"/>
    </location>
</feature>
<dbReference type="KEGG" id="trc:DYE49_01335"/>
<keyword evidence="1" id="KW-0812">Transmembrane</keyword>
<dbReference type="Proteomes" id="UP000593591">
    <property type="component" value="Chromosome"/>
</dbReference>
<sequence length="204" mass="22903">MNKVIRYSFLGISIVGFLFHLIWLLATPNIPSLGIGSYLFNVIPYLLPIAVALFVFFKKEVLKKEIIIYSVFYTIYLAMILHVTILAMIVGIVDAYFNIPLIYGIPLLLSLIILVMVVKNPREASVVSKSLYGMIFISLVAMVIHSGVVLILDFNHFRSQPVPSSSAPWWIIGLLVASSYLLVCVLLSIVYCFSLKKKVDKKES</sequence>
<feature type="transmembrane region" description="Helical" evidence="1">
    <location>
        <begin position="38"/>
        <end position="57"/>
    </location>
</feature>
<protein>
    <submittedName>
        <fullName evidence="2">Uncharacterized protein</fullName>
    </submittedName>
</protein>
<feature type="transmembrane region" description="Helical" evidence="1">
    <location>
        <begin position="99"/>
        <end position="118"/>
    </location>
</feature>
<feature type="transmembrane region" description="Helical" evidence="1">
    <location>
        <begin position="167"/>
        <end position="193"/>
    </location>
</feature>
<keyword evidence="1" id="KW-0472">Membrane</keyword>
<accession>A0A7M1XI39</accession>
<organism evidence="2 3">
    <name type="scientific">Treponema rectale</name>
    <dbReference type="NCBI Taxonomy" id="744512"/>
    <lineage>
        <taxon>Bacteria</taxon>
        <taxon>Pseudomonadati</taxon>
        <taxon>Spirochaetota</taxon>
        <taxon>Spirochaetia</taxon>
        <taxon>Spirochaetales</taxon>
        <taxon>Treponemataceae</taxon>
        <taxon>Treponema</taxon>
    </lineage>
</organism>